<keyword evidence="1" id="KW-0812">Transmembrane</keyword>
<dbReference type="AlphaFoldDB" id="A0A433SGW9"/>
<evidence type="ECO:0000313" key="4">
    <source>
        <dbReference type="Proteomes" id="UP000286947"/>
    </source>
</evidence>
<comment type="caution">
    <text evidence="3">The sequence shown here is derived from an EMBL/GenBank/DDBJ whole genome shotgun (WGS) entry which is preliminary data.</text>
</comment>
<keyword evidence="4" id="KW-1185">Reference proteome</keyword>
<evidence type="ECO:0000256" key="1">
    <source>
        <dbReference type="SAM" id="Phobius"/>
    </source>
</evidence>
<keyword evidence="1" id="KW-0472">Membrane</keyword>
<dbReference type="RefSeq" id="WP_126977802.1">
    <property type="nucleotide sequence ID" value="NZ_PQSP01000001.1"/>
</dbReference>
<feature type="transmembrane region" description="Helical" evidence="1">
    <location>
        <begin position="30"/>
        <end position="53"/>
    </location>
</feature>
<evidence type="ECO:0000313" key="2">
    <source>
        <dbReference type="EMBL" id="RUS67980.1"/>
    </source>
</evidence>
<dbReference type="EMBL" id="PQSP01000001">
    <property type="protein sequence ID" value="RUS67993.1"/>
    <property type="molecule type" value="Genomic_DNA"/>
</dbReference>
<dbReference type="Proteomes" id="UP000286947">
    <property type="component" value="Unassembled WGS sequence"/>
</dbReference>
<dbReference type="InterPro" id="IPR019670">
    <property type="entry name" value="DUF2523"/>
</dbReference>
<feature type="transmembrane region" description="Helical" evidence="1">
    <location>
        <begin position="6"/>
        <end position="23"/>
    </location>
</feature>
<protein>
    <recommendedName>
        <fullName evidence="5">DUF2523 domain-containing protein</fullName>
    </recommendedName>
</protein>
<keyword evidence="1" id="KW-1133">Transmembrane helix</keyword>
<name>A0A433SGW9_9BURK</name>
<sequence length="112" mass="11761">MALPAALVPALWGAFIMIAGSVVKRVLIGLGFGVITFIGTKLAMNSFIDMALAKLSGLPADMMNMLSLCGFGTCISIISSAIMMRMVLAGLSMVNDRAANLRFIGNKSGFWG</sequence>
<gene>
    <name evidence="2" type="ORF">CUZ56_00463</name>
    <name evidence="3" type="ORF">CUZ56_00476</name>
</gene>
<proteinExistence type="predicted"/>
<dbReference type="Pfam" id="PF10734">
    <property type="entry name" value="DUF2523"/>
    <property type="match status" value="1"/>
</dbReference>
<evidence type="ECO:0000313" key="3">
    <source>
        <dbReference type="EMBL" id="RUS67993.1"/>
    </source>
</evidence>
<evidence type="ECO:0008006" key="5">
    <source>
        <dbReference type="Google" id="ProtNLM"/>
    </source>
</evidence>
<accession>A0A433SGW9</accession>
<dbReference type="EMBL" id="PQSP01000001">
    <property type="protein sequence ID" value="RUS67980.1"/>
    <property type="molecule type" value="Genomic_DNA"/>
</dbReference>
<organism evidence="3 4">
    <name type="scientific">Saezia sanguinis</name>
    <dbReference type="NCBI Taxonomy" id="1965230"/>
    <lineage>
        <taxon>Bacteria</taxon>
        <taxon>Pseudomonadati</taxon>
        <taxon>Pseudomonadota</taxon>
        <taxon>Betaproteobacteria</taxon>
        <taxon>Burkholderiales</taxon>
        <taxon>Saeziaceae</taxon>
        <taxon>Saezia</taxon>
    </lineage>
</organism>
<feature type="transmembrane region" description="Helical" evidence="1">
    <location>
        <begin position="65"/>
        <end position="88"/>
    </location>
</feature>
<reference evidence="3 4" key="1">
    <citation type="submission" date="2018-01" db="EMBL/GenBank/DDBJ databases">
        <title>Saezia sanguinis gen. nov., sp. nov., in the order Burkholderiales isolated from human blood.</title>
        <authorList>
            <person name="Medina-Pascual M.J."/>
            <person name="Valdezate S."/>
            <person name="Monzon S."/>
            <person name="Cuesta I."/>
            <person name="Carrasco G."/>
            <person name="Villalon P."/>
            <person name="Saez-Nieto J.A."/>
        </authorList>
    </citation>
    <scope>NUCLEOTIDE SEQUENCE [LARGE SCALE GENOMIC DNA]</scope>
    <source>
        <strain evidence="3 4">CNM695-12</strain>
    </source>
</reference>